<organism evidence="1">
    <name type="scientific">Guillardia theta (strain CCMP2712)</name>
    <name type="common">Cryptophyte</name>
    <dbReference type="NCBI Taxonomy" id="905079"/>
    <lineage>
        <taxon>Eukaryota</taxon>
        <taxon>Cryptophyceae</taxon>
        <taxon>Pyrenomonadales</taxon>
        <taxon>Geminigeraceae</taxon>
        <taxon>Guillardia</taxon>
    </lineage>
</organism>
<dbReference type="GeneID" id="17302020"/>
<accession>L1JA53</accession>
<dbReference type="EMBL" id="JH992999">
    <property type="protein sequence ID" value="EKX45396.1"/>
    <property type="molecule type" value="Genomic_DNA"/>
</dbReference>
<reference evidence="3" key="2">
    <citation type="submission" date="2012-11" db="EMBL/GenBank/DDBJ databases">
        <authorList>
            <person name="Kuo A."/>
            <person name="Curtis B.A."/>
            <person name="Tanifuji G."/>
            <person name="Burki F."/>
            <person name="Gruber A."/>
            <person name="Irimia M."/>
            <person name="Maruyama S."/>
            <person name="Arias M.C."/>
            <person name="Ball S.G."/>
            <person name="Gile G.H."/>
            <person name="Hirakawa Y."/>
            <person name="Hopkins J.F."/>
            <person name="Rensing S.A."/>
            <person name="Schmutz J."/>
            <person name="Symeonidi A."/>
            <person name="Elias M."/>
            <person name="Eveleigh R.J."/>
            <person name="Herman E.K."/>
            <person name="Klute M.J."/>
            <person name="Nakayama T."/>
            <person name="Obornik M."/>
            <person name="Reyes-Prieto A."/>
            <person name="Armbrust E.V."/>
            <person name="Aves S.J."/>
            <person name="Beiko R.G."/>
            <person name="Coutinho P."/>
            <person name="Dacks J.B."/>
            <person name="Durnford D.G."/>
            <person name="Fast N.M."/>
            <person name="Green B.R."/>
            <person name="Grisdale C."/>
            <person name="Hempe F."/>
            <person name="Henrissat B."/>
            <person name="Hoppner M.P."/>
            <person name="Ishida K.-I."/>
            <person name="Kim E."/>
            <person name="Koreny L."/>
            <person name="Kroth P.G."/>
            <person name="Liu Y."/>
            <person name="Malik S.-B."/>
            <person name="Maier U.G."/>
            <person name="McRose D."/>
            <person name="Mock T."/>
            <person name="Neilson J.A."/>
            <person name="Onodera N.T."/>
            <person name="Poole A.M."/>
            <person name="Pritham E.J."/>
            <person name="Richards T.A."/>
            <person name="Rocap G."/>
            <person name="Roy S.W."/>
            <person name="Sarai C."/>
            <person name="Schaack S."/>
            <person name="Shirato S."/>
            <person name="Slamovits C.H."/>
            <person name="Spencer D.F."/>
            <person name="Suzuki S."/>
            <person name="Worden A.Z."/>
            <person name="Zauner S."/>
            <person name="Barry K."/>
            <person name="Bell C."/>
            <person name="Bharti A.K."/>
            <person name="Crow J.A."/>
            <person name="Grimwood J."/>
            <person name="Kramer R."/>
            <person name="Lindquist E."/>
            <person name="Lucas S."/>
            <person name="Salamov A."/>
            <person name="McFadden G.I."/>
            <person name="Lane C.E."/>
            <person name="Keeling P.J."/>
            <person name="Gray M.W."/>
            <person name="Grigoriev I.V."/>
            <person name="Archibald J.M."/>
        </authorList>
    </citation>
    <scope>NUCLEOTIDE SEQUENCE</scope>
    <source>
        <strain evidence="3">CCMP2712</strain>
    </source>
</reference>
<evidence type="ECO:0000313" key="3">
    <source>
        <dbReference type="Proteomes" id="UP000011087"/>
    </source>
</evidence>
<evidence type="ECO:0000313" key="1">
    <source>
        <dbReference type="EMBL" id="EKX45396.1"/>
    </source>
</evidence>
<dbReference type="Proteomes" id="UP000011087">
    <property type="component" value="Unassembled WGS sequence"/>
</dbReference>
<reference evidence="2" key="3">
    <citation type="submission" date="2016-03" db="UniProtKB">
        <authorList>
            <consortium name="EnsemblProtists"/>
        </authorList>
    </citation>
    <scope>IDENTIFICATION</scope>
</reference>
<sequence>MAEYHEKTPMRMLTGKAVNLTMDKPKARKTKTYQACQKRRKKTRIHKWQDVPVHTSCVHLIKRVARILGGSHPRSGMMLWF</sequence>
<proteinExistence type="predicted"/>
<dbReference type="PaxDb" id="55529-EKX45396"/>
<dbReference type="HOGENOM" id="CLU_2578934_0_0_1"/>
<protein>
    <submittedName>
        <fullName evidence="1 2">Uncharacterized protein</fullName>
    </submittedName>
</protein>
<name>L1JA53_GUITC</name>
<gene>
    <name evidence="1" type="ORF">GUITHDRAFT_152709</name>
</gene>
<dbReference type="AlphaFoldDB" id="L1JA53"/>
<evidence type="ECO:0000313" key="2">
    <source>
        <dbReference type="EnsemblProtists" id="EKX45396"/>
    </source>
</evidence>
<reference evidence="1 3" key="1">
    <citation type="journal article" date="2012" name="Nature">
        <title>Algal genomes reveal evolutionary mosaicism and the fate of nucleomorphs.</title>
        <authorList>
            <consortium name="DOE Joint Genome Institute"/>
            <person name="Curtis B.A."/>
            <person name="Tanifuji G."/>
            <person name="Burki F."/>
            <person name="Gruber A."/>
            <person name="Irimia M."/>
            <person name="Maruyama S."/>
            <person name="Arias M.C."/>
            <person name="Ball S.G."/>
            <person name="Gile G.H."/>
            <person name="Hirakawa Y."/>
            <person name="Hopkins J.F."/>
            <person name="Kuo A."/>
            <person name="Rensing S.A."/>
            <person name="Schmutz J."/>
            <person name="Symeonidi A."/>
            <person name="Elias M."/>
            <person name="Eveleigh R.J."/>
            <person name="Herman E.K."/>
            <person name="Klute M.J."/>
            <person name="Nakayama T."/>
            <person name="Obornik M."/>
            <person name="Reyes-Prieto A."/>
            <person name="Armbrust E.V."/>
            <person name="Aves S.J."/>
            <person name="Beiko R.G."/>
            <person name="Coutinho P."/>
            <person name="Dacks J.B."/>
            <person name="Durnford D.G."/>
            <person name="Fast N.M."/>
            <person name="Green B.R."/>
            <person name="Grisdale C.J."/>
            <person name="Hempel F."/>
            <person name="Henrissat B."/>
            <person name="Hoppner M.P."/>
            <person name="Ishida K."/>
            <person name="Kim E."/>
            <person name="Koreny L."/>
            <person name="Kroth P.G."/>
            <person name="Liu Y."/>
            <person name="Malik S.B."/>
            <person name="Maier U.G."/>
            <person name="McRose D."/>
            <person name="Mock T."/>
            <person name="Neilson J.A."/>
            <person name="Onodera N.T."/>
            <person name="Poole A.M."/>
            <person name="Pritham E.J."/>
            <person name="Richards T.A."/>
            <person name="Rocap G."/>
            <person name="Roy S.W."/>
            <person name="Sarai C."/>
            <person name="Schaack S."/>
            <person name="Shirato S."/>
            <person name="Slamovits C.H."/>
            <person name="Spencer D.F."/>
            <person name="Suzuki S."/>
            <person name="Worden A.Z."/>
            <person name="Zauner S."/>
            <person name="Barry K."/>
            <person name="Bell C."/>
            <person name="Bharti A.K."/>
            <person name="Crow J.A."/>
            <person name="Grimwood J."/>
            <person name="Kramer R."/>
            <person name="Lindquist E."/>
            <person name="Lucas S."/>
            <person name="Salamov A."/>
            <person name="McFadden G.I."/>
            <person name="Lane C.E."/>
            <person name="Keeling P.J."/>
            <person name="Gray M.W."/>
            <person name="Grigoriev I.V."/>
            <person name="Archibald J.M."/>
        </authorList>
    </citation>
    <scope>NUCLEOTIDE SEQUENCE</scope>
    <source>
        <strain evidence="1 3">CCMP2712</strain>
    </source>
</reference>
<dbReference type="KEGG" id="gtt:GUITHDRAFT_152709"/>
<dbReference type="EnsemblProtists" id="EKX45396">
    <property type="protein sequence ID" value="EKX45396"/>
    <property type="gene ID" value="GUITHDRAFT_152709"/>
</dbReference>
<keyword evidence="3" id="KW-1185">Reference proteome</keyword>
<dbReference type="RefSeq" id="XP_005832376.1">
    <property type="nucleotide sequence ID" value="XM_005832319.1"/>
</dbReference>